<feature type="region of interest" description="Disordered" evidence="1">
    <location>
        <begin position="765"/>
        <end position="796"/>
    </location>
</feature>
<feature type="region of interest" description="Disordered" evidence="1">
    <location>
        <begin position="619"/>
        <end position="639"/>
    </location>
</feature>
<proteinExistence type="predicted"/>
<dbReference type="GeneID" id="92379227"/>
<feature type="compositionally biased region" description="Polar residues" evidence="1">
    <location>
        <begin position="455"/>
        <end position="469"/>
    </location>
</feature>
<feature type="compositionally biased region" description="Polar residues" evidence="1">
    <location>
        <begin position="1160"/>
        <end position="1173"/>
    </location>
</feature>
<feature type="compositionally biased region" description="Low complexity" evidence="1">
    <location>
        <begin position="1449"/>
        <end position="1460"/>
    </location>
</feature>
<feature type="compositionally biased region" description="Polar residues" evidence="1">
    <location>
        <begin position="1133"/>
        <end position="1142"/>
    </location>
</feature>
<evidence type="ECO:0000256" key="1">
    <source>
        <dbReference type="SAM" id="MobiDB-lite"/>
    </source>
</evidence>
<feature type="region of interest" description="Disordered" evidence="1">
    <location>
        <begin position="1521"/>
        <end position="1542"/>
    </location>
</feature>
<organism evidence="2 3">
    <name type="scientific">Trypanosoma equiperdum</name>
    <dbReference type="NCBI Taxonomy" id="5694"/>
    <lineage>
        <taxon>Eukaryota</taxon>
        <taxon>Discoba</taxon>
        <taxon>Euglenozoa</taxon>
        <taxon>Kinetoplastea</taxon>
        <taxon>Metakinetoplastina</taxon>
        <taxon>Trypanosomatida</taxon>
        <taxon>Trypanosomatidae</taxon>
        <taxon>Trypanosoma</taxon>
    </lineage>
</organism>
<feature type="compositionally biased region" description="Basic and acidic residues" evidence="1">
    <location>
        <begin position="994"/>
        <end position="1016"/>
    </location>
</feature>
<feature type="compositionally biased region" description="Polar residues" evidence="1">
    <location>
        <begin position="1110"/>
        <end position="1121"/>
    </location>
</feature>
<name>A0A1G4HYY4_TRYEQ</name>
<evidence type="ECO:0000313" key="3">
    <source>
        <dbReference type="Proteomes" id="UP000195570"/>
    </source>
</evidence>
<feature type="compositionally biased region" description="Polar residues" evidence="1">
    <location>
        <begin position="1065"/>
        <end position="1076"/>
    </location>
</feature>
<accession>A0A1G4HYY4</accession>
<feature type="region of interest" description="Disordered" evidence="1">
    <location>
        <begin position="1160"/>
        <end position="1351"/>
    </location>
</feature>
<feature type="compositionally biased region" description="Polar residues" evidence="1">
    <location>
        <begin position="1029"/>
        <end position="1042"/>
    </location>
</feature>
<feature type="compositionally biased region" description="Basic and acidic residues" evidence="1">
    <location>
        <begin position="1277"/>
        <end position="1296"/>
    </location>
</feature>
<feature type="compositionally biased region" description="Polar residues" evidence="1">
    <location>
        <begin position="1231"/>
        <end position="1243"/>
    </location>
</feature>
<comment type="caution">
    <text evidence="2">The sequence shown here is derived from an EMBL/GenBank/DDBJ whole genome shotgun (WGS) entry which is preliminary data.</text>
</comment>
<sequence>MDQKTQESGALSLRDVMERPSDEEALQLLLNEHQKYYIGALDDDDYMSSDGSEAIYSDGAIKTTTTTTTMTATRTTTITTAVTLASGDSVSNGISSRSCERANTCGGLTVSDKVINNTVYYGLPGVVEAFNVRTLSRMDCPRTWVVPRGTIPASCYANTVTEKLDVNSCALVDYSQRRCLVYARSELLQPQGKAGDRMQKVLAVWPEGSTRYRHNQFHNGSGSRGDTGSQAQVWPQERSPSPTGTQSPLYWPAYVTRVVGVFEDPLLEVASDPLFLNTIPVAEAAAHHAGSASNGVEKEGETSQWAKCCAWLKSHNDFNEVIEYALTVPMRICVDVTYCIDEISEGRRLTILPSVRYATPKDDVSSNEEDDQEVLKHAEHVCSTLKAGHSCSCIVRHESQCPILTPEQIPEVVSIRNYSHTAILGRRKGHASAAALSLGWKKPLGCVTEQKSPERSSSATGTVSMNHSLMKSPGSPRRARLNGDTLSQNPITALEMLAGPICQAQQFVFLRPNPQTVAEAQRAAIEDLRALWMRLRRPSRAVLKAEEEAERSRFNPTCTPPDEKSENKTASFEYVPPYVQSDPPKNTGLDTSDLPAPHGCYAPEDVTDDHLHRKLKLLQGQTAEGNRRGKPSYPPPTFNPSYEGPATPDFERGCCPHRVAPSRREVRDNSPSVRCRHDSDVDMTTTSDRGAFAGPVGGPSRRGSLCRNGNSCNNSFNLRYSGWNGSRLNATTNSSMETPPAKPSRTYARGTSTAAVLFAEQDEFNSTEHLNSSEQQKTENTSYRDQRGEVHEAHVGKSTCISPLRSRGHADSFRVEESLSTKSKTRMFGSASADVVDRTKETSGNGRTLTTPDENVTVKSTVLEQSAVPRGALTAFQEFERRVARDVRVQQARAIELPRECTLRDVVAARALDVHEASLRKCSPSQTPVGKTEEKQAMTAPPSAEKRGNSATKADREEGEGKLNPLSLRMSRSQLEVQAPARQQEQQMCVGPFRKVEDSDVGVPRHDKALNARRATEQSQHQEQQHGSLTSTVKISELSNPTVAPPDANKNDMLCLLKQEFQRLQSQSTSTEQATIESGRDPALERERWTPQAPGSLWSVQERQQQQQRYSENATRSSRNPSFGFPRDDSSVAAKQQAVQSPHQDRLIESMVPVGRNSQSLFSQRVSPSLSVEQQQQQQQRQHSCSRVSYSENVVTGPAFSSPSNAKQSVTQHEAFTATSRRNSDLRFPSQAASLTSQVSATPAQRPERSNENLLSSTKSLDSKPARYTPPSLAVRHRSDTETANEKEDRRREQRSGSDMISTVHSDAEVTVRVPSPKSTRHQRQRQYLVTSDTSSTRNSNPAITHQSESHAYSYSAMQSIYKERTTGSLLSNAKNSDAKGVRPTLSPTALQQSDALVSYQSWARVGKEKSTTRNSDVEVVVRIPSPSKNRSVTHYSPTHDSNRKSSDVEVVVRIPSPSSRRSETVQQQSHDTSQTQRSSLNYPRTPYTKPSSVMLKASSYPQCDDFPLLRTSSHISEHGLDRHRHGVQSNRSNKNALSTSRGYAALSTSHVDCPSPLPPAAAAGKFAVEVIADDPRLLPQAIPHEGAGKSGVSSR</sequence>
<keyword evidence="3" id="KW-1185">Reference proteome</keyword>
<feature type="compositionally biased region" description="Polar residues" evidence="1">
    <location>
        <begin position="1465"/>
        <end position="1483"/>
    </location>
</feature>
<reference evidence="2" key="1">
    <citation type="submission" date="2016-09" db="EMBL/GenBank/DDBJ databases">
        <authorList>
            <person name="Hebert L."/>
            <person name="Moumen B."/>
        </authorList>
    </citation>
    <scope>NUCLEOTIDE SEQUENCE [LARGE SCALE GENOMIC DNA]</scope>
    <source>
        <strain evidence="2">OVI</strain>
    </source>
</reference>
<feature type="compositionally biased region" description="Polar residues" evidence="1">
    <location>
        <begin position="767"/>
        <end position="781"/>
    </location>
</feature>
<feature type="compositionally biased region" description="Low complexity" evidence="1">
    <location>
        <begin position="1017"/>
        <end position="1028"/>
    </location>
</feature>
<dbReference type="EMBL" id="CZPT02000081">
    <property type="protein sequence ID" value="SCU64525.1"/>
    <property type="molecule type" value="Genomic_DNA"/>
</dbReference>
<feature type="compositionally biased region" description="Polar residues" evidence="1">
    <location>
        <begin position="1528"/>
        <end position="1542"/>
    </location>
</feature>
<feature type="region of interest" description="Disordered" evidence="1">
    <location>
        <begin position="214"/>
        <end position="246"/>
    </location>
</feature>
<dbReference type="Proteomes" id="UP000195570">
    <property type="component" value="Unassembled WGS sequence"/>
</dbReference>
<dbReference type="VEuPathDB" id="TriTrypDB:TEOVI_000528700"/>
<feature type="compositionally biased region" description="Basic and acidic residues" evidence="1">
    <location>
        <begin position="944"/>
        <end position="961"/>
    </location>
</feature>
<feature type="compositionally biased region" description="Polar residues" evidence="1">
    <location>
        <begin position="1183"/>
        <end position="1221"/>
    </location>
</feature>
<feature type="compositionally biased region" description="Polar residues" evidence="1">
    <location>
        <begin position="1326"/>
        <end position="1351"/>
    </location>
</feature>
<protein>
    <submittedName>
        <fullName evidence="2">Bilobe protein, conserved</fullName>
    </submittedName>
</protein>
<feature type="region of interest" description="Disordered" evidence="1">
    <location>
        <begin position="920"/>
        <end position="1050"/>
    </location>
</feature>
<feature type="region of interest" description="Disordered" evidence="1">
    <location>
        <begin position="449"/>
        <end position="482"/>
    </location>
</feature>
<feature type="compositionally biased region" description="Polar residues" evidence="1">
    <location>
        <begin position="970"/>
        <end position="987"/>
    </location>
</feature>
<feature type="region of interest" description="Disordered" evidence="1">
    <location>
        <begin position="663"/>
        <end position="700"/>
    </location>
</feature>
<dbReference type="RefSeq" id="XP_067076273.1">
    <property type="nucleotide sequence ID" value="XM_067220172.1"/>
</dbReference>
<feature type="region of interest" description="Disordered" evidence="1">
    <location>
        <begin position="552"/>
        <end position="591"/>
    </location>
</feature>
<gene>
    <name evidence="2" type="ORF">TEOVI_000528700</name>
</gene>
<feature type="compositionally biased region" description="Basic and acidic residues" evidence="1">
    <location>
        <begin position="1078"/>
        <end position="1089"/>
    </location>
</feature>
<feature type="compositionally biased region" description="Polar residues" evidence="1">
    <location>
        <begin position="1427"/>
        <end position="1440"/>
    </location>
</feature>
<feature type="region of interest" description="Disordered" evidence="1">
    <location>
        <begin position="731"/>
        <end position="750"/>
    </location>
</feature>
<feature type="region of interest" description="Disordered" evidence="1">
    <location>
        <begin position="1065"/>
        <end position="1146"/>
    </location>
</feature>
<feature type="compositionally biased region" description="Basic and acidic residues" evidence="1">
    <location>
        <begin position="782"/>
        <end position="795"/>
    </location>
</feature>
<evidence type="ECO:0000313" key="2">
    <source>
        <dbReference type="EMBL" id="SCU64525.1"/>
    </source>
</evidence>
<feature type="compositionally biased region" description="Polar residues" evidence="1">
    <location>
        <begin position="217"/>
        <end position="246"/>
    </location>
</feature>
<feature type="region of interest" description="Disordered" evidence="1">
    <location>
        <begin position="1405"/>
        <end position="1492"/>
    </location>
</feature>